<feature type="domain" description="HTH tetR-type" evidence="3">
    <location>
        <begin position="3"/>
        <end position="63"/>
    </location>
</feature>
<dbReference type="InterPro" id="IPR001647">
    <property type="entry name" value="HTH_TetR"/>
</dbReference>
<dbReference type="Gene3D" id="1.10.10.60">
    <property type="entry name" value="Homeodomain-like"/>
    <property type="match status" value="2"/>
</dbReference>
<feature type="DNA-binding region" description="H-T-H motif" evidence="2">
    <location>
        <begin position="229"/>
        <end position="248"/>
    </location>
</feature>
<feature type="domain" description="HTH tetR-type" evidence="3">
    <location>
        <begin position="206"/>
        <end position="266"/>
    </location>
</feature>
<dbReference type="PANTHER" id="PTHR43479">
    <property type="entry name" value="ACREF/ENVCD OPERON REPRESSOR-RELATED"/>
    <property type="match status" value="1"/>
</dbReference>
<dbReference type="GO" id="GO:0003677">
    <property type="term" value="F:DNA binding"/>
    <property type="evidence" value="ECO:0007669"/>
    <property type="project" value="UniProtKB-UniRule"/>
</dbReference>
<gene>
    <name evidence="4" type="ORF">PITCH_A30014</name>
</gene>
<dbReference type="Pfam" id="PF00440">
    <property type="entry name" value="TetR_N"/>
    <property type="match status" value="2"/>
</dbReference>
<dbReference type="AlphaFoldDB" id="A0A445MYV0"/>
<evidence type="ECO:0000313" key="4">
    <source>
        <dbReference type="EMBL" id="SPD74694.1"/>
    </source>
</evidence>
<feature type="DNA-binding region" description="H-T-H motif" evidence="2">
    <location>
        <begin position="26"/>
        <end position="45"/>
    </location>
</feature>
<dbReference type="Pfam" id="PF08359">
    <property type="entry name" value="TetR_C_4"/>
    <property type="match status" value="2"/>
</dbReference>
<evidence type="ECO:0000259" key="3">
    <source>
        <dbReference type="PROSITE" id="PS50977"/>
    </source>
</evidence>
<dbReference type="EMBL" id="OJIN01000170">
    <property type="protein sequence ID" value="SPD74694.1"/>
    <property type="molecule type" value="Genomic_DNA"/>
</dbReference>
<reference evidence="4" key="1">
    <citation type="submission" date="2018-01" db="EMBL/GenBank/DDBJ databases">
        <authorList>
            <person name="Regsiter A."/>
            <person name="William W."/>
        </authorList>
    </citation>
    <scope>NUCLEOTIDE SEQUENCE</scope>
    <source>
        <strain evidence="4">TRIP AH-1</strain>
    </source>
</reference>
<dbReference type="InterPro" id="IPR050624">
    <property type="entry name" value="HTH-type_Tx_Regulator"/>
</dbReference>
<dbReference type="InterPro" id="IPR013570">
    <property type="entry name" value="Tscrpt_reg_YsiA_C"/>
</dbReference>
<dbReference type="PANTHER" id="PTHR43479:SF11">
    <property type="entry name" value="ACREF_ENVCD OPERON REPRESSOR-RELATED"/>
    <property type="match status" value="1"/>
</dbReference>
<dbReference type="InterPro" id="IPR009057">
    <property type="entry name" value="Homeodomain-like_sf"/>
</dbReference>
<organism evidence="4">
    <name type="scientific">uncultured Desulfobacterium sp</name>
    <dbReference type="NCBI Taxonomy" id="201089"/>
    <lineage>
        <taxon>Bacteria</taxon>
        <taxon>Pseudomonadati</taxon>
        <taxon>Thermodesulfobacteriota</taxon>
        <taxon>Desulfobacteria</taxon>
        <taxon>Desulfobacterales</taxon>
        <taxon>Desulfobacteriaceae</taxon>
        <taxon>Desulfobacterium</taxon>
        <taxon>environmental samples</taxon>
    </lineage>
</organism>
<dbReference type="SUPFAM" id="SSF48498">
    <property type="entry name" value="Tetracyclin repressor-like, C-terminal domain"/>
    <property type="match status" value="2"/>
</dbReference>
<dbReference type="PROSITE" id="PS01081">
    <property type="entry name" value="HTH_TETR_1"/>
    <property type="match status" value="1"/>
</dbReference>
<dbReference type="PRINTS" id="PR00455">
    <property type="entry name" value="HTHTETR"/>
</dbReference>
<name>A0A445MYV0_9BACT</name>
<evidence type="ECO:0000256" key="1">
    <source>
        <dbReference type="ARBA" id="ARBA00023125"/>
    </source>
</evidence>
<dbReference type="InterPro" id="IPR023772">
    <property type="entry name" value="DNA-bd_HTH_TetR-type_CS"/>
</dbReference>
<keyword evidence="1 2" id="KW-0238">DNA-binding</keyword>
<dbReference type="Gene3D" id="1.10.357.10">
    <property type="entry name" value="Tetracycline Repressor, domain 2"/>
    <property type="match status" value="2"/>
</dbReference>
<accession>A0A445MYV0</accession>
<dbReference type="SUPFAM" id="SSF46689">
    <property type="entry name" value="Homeodomain-like"/>
    <property type="match status" value="2"/>
</dbReference>
<dbReference type="PROSITE" id="PS50977">
    <property type="entry name" value="HTH_TETR_2"/>
    <property type="match status" value="2"/>
</dbReference>
<proteinExistence type="predicted"/>
<dbReference type="InterPro" id="IPR036271">
    <property type="entry name" value="Tet_transcr_reg_TetR-rel_C_sf"/>
</dbReference>
<protein>
    <submittedName>
        <fullName evidence="4">Transcriptional regulator, TetR family</fullName>
    </submittedName>
</protein>
<evidence type="ECO:0000256" key="2">
    <source>
        <dbReference type="PROSITE-ProRule" id="PRU00335"/>
    </source>
</evidence>
<sequence>MGSDRKQDIIRAAQEVFAEYGLTDAKMSDIAKKAGVVDSIIYHYFKNKEDLLFHSLSEKAAQAGKEVKFHLEGILDPVSRLGKMIWFHLYLNDVSPMELRVIKNLLFECRANKAFYSHSGYKPLQNYMKIVNKILEQGVESKVFRNDFNVNLVRTMIFGLLDEESLNFVSHEVDETMPDFEGIMDLILAIVLRDEGNGAENTAGEDDKMQRVLVAAERIFAKKGYRAATMAEIANEARVAEGTIYTYFENKQDLLFSLPQKRIEWLRTNMDEAFKVNDPLSKLYWFIRLFFRTFLSQPDFLKVFLLDIKLNRKFYESKAYKPYLYYISAVGPILDAGKEKGFIREKVNNRIFRNLLVGSFTQLTTRWFILENATAKEMMLQWDQVVNMLCRSVIKRDVMLNFS</sequence>